<dbReference type="SUPFAM" id="SSF50494">
    <property type="entry name" value="Trypsin-like serine proteases"/>
    <property type="match status" value="1"/>
</dbReference>
<dbReference type="PANTHER" id="PTHR22939">
    <property type="entry name" value="SERINE PROTEASE FAMILY S1C HTRA-RELATED"/>
    <property type="match status" value="1"/>
</dbReference>
<keyword evidence="3" id="KW-0645">Protease</keyword>
<evidence type="ECO:0000256" key="1">
    <source>
        <dbReference type="ARBA" id="ARBA00022825"/>
    </source>
</evidence>
<proteinExistence type="predicted"/>
<dbReference type="PRINTS" id="PR00834">
    <property type="entry name" value="PROTEASES2C"/>
</dbReference>
<dbReference type="Gene3D" id="2.40.10.10">
    <property type="entry name" value="Trypsin-like serine proteases"/>
    <property type="match status" value="2"/>
</dbReference>
<feature type="chain" id="PRO_5047225876" evidence="2">
    <location>
        <begin position="25"/>
        <end position="454"/>
    </location>
</feature>
<keyword evidence="3" id="KW-0378">Hydrolase</keyword>
<evidence type="ECO:0000313" key="3">
    <source>
        <dbReference type="EMBL" id="MFC6037847.1"/>
    </source>
</evidence>
<keyword evidence="4" id="KW-1185">Reference proteome</keyword>
<dbReference type="InterPro" id="IPR009003">
    <property type="entry name" value="Peptidase_S1_PA"/>
</dbReference>
<keyword evidence="1" id="KW-0720">Serine protease</keyword>
<dbReference type="GO" id="GO:0008233">
    <property type="term" value="F:peptidase activity"/>
    <property type="evidence" value="ECO:0007669"/>
    <property type="project" value="UniProtKB-KW"/>
</dbReference>
<dbReference type="RefSeq" id="WP_377731839.1">
    <property type="nucleotide sequence ID" value="NZ_JBHSRI010000002.1"/>
</dbReference>
<name>A0ABW1L3S8_9BACL</name>
<accession>A0ABW1L3S8</accession>
<dbReference type="GO" id="GO:0006508">
    <property type="term" value="P:proteolysis"/>
    <property type="evidence" value="ECO:0007669"/>
    <property type="project" value="UniProtKB-KW"/>
</dbReference>
<keyword evidence="2" id="KW-0732">Signal</keyword>
<comment type="caution">
    <text evidence="3">The sequence shown here is derived from an EMBL/GenBank/DDBJ whole genome shotgun (WGS) entry which is preliminary data.</text>
</comment>
<sequence length="454" mass="49276">MKKLIVFMLSAFLIFTVSSSPASAASKNMWGKIEIQKGMVGKVQILKDTDLFSVNKGKLKFVKKLKKGNEHGIFGESKSFGGVYKLSGVNVVKKSSSVKYLPVPKPTSKVYNTREIVNLNDSKIVLIHTDRSQGSGIVVGNGLILTNHHVIDGAKTATVTFNNGQKFDVKGIVESDAKKDVALLKTTKTFTTKTVVIRPSSKGLSKGEKVVAIGSPQGLQNTVSEGIISSFRKVNGVSLIQTNADIDHGSSGGAMFDVRGQLIGMTSSGLDGVSANLNFAIATEEFFPLVKKYSGKKHASIKASFPIPAPSLQTPVLGNISLGMTMQQVKDLSGGVYSSEDTNFLYYSDVSAFGLFADVNYEFKNNKLISISVFHYIAFNVTDLDIIETYFDFMYAELSKIYGAADEVDSNWVEVDEGYVLTAYWSSPDHDTVLVVHVSWEDETFGGISISIIE</sequence>
<dbReference type="InterPro" id="IPR043504">
    <property type="entry name" value="Peptidase_S1_PA_chymotrypsin"/>
</dbReference>
<dbReference type="EMBL" id="JBHSRI010000002">
    <property type="protein sequence ID" value="MFC6037847.1"/>
    <property type="molecule type" value="Genomic_DNA"/>
</dbReference>
<organism evidence="3 4">
    <name type="scientific">Paenisporosarcina macmurdoensis</name>
    <dbReference type="NCBI Taxonomy" id="212659"/>
    <lineage>
        <taxon>Bacteria</taxon>
        <taxon>Bacillati</taxon>
        <taxon>Bacillota</taxon>
        <taxon>Bacilli</taxon>
        <taxon>Bacillales</taxon>
        <taxon>Caryophanaceae</taxon>
        <taxon>Paenisporosarcina</taxon>
    </lineage>
</organism>
<evidence type="ECO:0000256" key="2">
    <source>
        <dbReference type="SAM" id="SignalP"/>
    </source>
</evidence>
<dbReference type="EC" id="3.4.21.-" evidence="3"/>
<gene>
    <name evidence="3" type="ORF">ACFPYN_00140</name>
</gene>
<dbReference type="Pfam" id="PF13365">
    <property type="entry name" value="Trypsin_2"/>
    <property type="match status" value="1"/>
</dbReference>
<dbReference type="InterPro" id="IPR001940">
    <property type="entry name" value="Peptidase_S1C"/>
</dbReference>
<dbReference type="Proteomes" id="UP001596170">
    <property type="component" value="Unassembled WGS sequence"/>
</dbReference>
<evidence type="ECO:0000313" key="4">
    <source>
        <dbReference type="Proteomes" id="UP001596170"/>
    </source>
</evidence>
<protein>
    <submittedName>
        <fullName evidence="3">S1C family serine protease</fullName>
        <ecNumber evidence="3">3.4.21.-</ecNumber>
    </submittedName>
</protein>
<feature type="signal peptide" evidence="2">
    <location>
        <begin position="1"/>
        <end position="24"/>
    </location>
</feature>
<reference evidence="4" key="1">
    <citation type="journal article" date="2019" name="Int. J. Syst. Evol. Microbiol.">
        <title>The Global Catalogue of Microorganisms (GCM) 10K type strain sequencing project: providing services to taxonomists for standard genome sequencing and annotation.</title>
        <authorList>
            <consortium name="The Broad Institute Genomics Platform"/>
            <consortium name="The Broad Institute Genome Sequencing Center for Infectious Disease"/>
            <person name="Wu L."/>
            <person name="Ma J."/>
        </authorList>
    </citation>
    <scope>NUCLEOTIDE SEQUENCE [LARGE SCALE GENOMIC DNA]</scope>
    <source>
        <strain evidence="4">CCUG 54527</strain>
    </source>
</reference>
<dbReference type="PANTHER" id="PTHR22939:SF129">
    <property type="entry name" value="SERINE PROTEASE HTRA2, MITOCHONDRIAL"/>
    <property type="match status" value="1"/>
</dbReference>